<evidence type="ECO:0000313" key="3">
    <source>
        <dbReference type="Proteomes" id="UP000297025"/>
    </source>
</evidence>
<dbReference type="OrthoDB" id="3732226at2"/>
<keyword evidence="1" id="KW-0812">Transmembrane</keyword>
<evidence type="ECO:0000313" key="2">
    <source>
        <dbReference type="EMBL" id="QCC77080.1"/>
    </source>
</evidence>
<dbReference type="Proteomes" id="UP000297025">
    <property type="component" value="Chromosome"/>
</dbReference>
<dbReference type="RefSeq" id="WP_135832126.1">
    <property type="nucleotide sequence ID" value="NZ_BMCK01000002.1"/>
</dbReference>
<proteinExistence type="predicted"/>
<dbReference type="AlphaFoldDB" id="A0A4P7UAI1"/>
<accession>A0A4P7UAI1</accession>
<organism evidence="2 3">
    <name type="scientific">Nocardioides daphniae</name>
    <dbReference type="NCBI Taxonomy" id="402297"/>
    <lineage>
        <taxon>Bacteria</taxon>
        <taxon>Bacillati</taxon>
        <taxon>Actinomycetota</taxon>
        <taxon>Actinomycetes</taxon>
        <taxon>Propionibacteriales</taxon>
        <taxon>Nocardioidaceae</taxon>
        <taxon>Nocardioides</taxon>
    </lineage>
</organism>
<keyword evidence="1" id="KW-0472">Membrane</keyword>
<reference evidence="2 3" key="1">
    <citation type="journal article" date="2008" name="Int. J. Syst. Evol. Microbiol.">
        <title>Nocardioides daphniae sp. nov., isolated from Daphnia cucullata (Crustacea: Cladocera).</title>
        <authorList>
            <person name="Toth E.M."/>
            <person name="Keki Z."/>
            <person name="Homonnay Z.G."/>
            <person name="Borsodi A.K."/>
            <person name="Marialigeti K."/>
            <person name="Schumann P."/>
        </authorList>
    </citation>
    <scope>NUCLEOTIDE SEQUENCE [LARGE SCALE GENOMIC DNA]</scope>
    <source>
        <strain evidence="2 3">JCM 16608</strain>
    </source>
</reference>
<feature type="transmembrane region" description="Helical" evidence="1">
    <location>
        <begin position="16"/>
        <end position="37"/>
    </location>
</feature>
<sequence length="132" mass="14481">MAQRAWFPTVGRGRPWLVVVVAATLALVVAALTWWALFRSEPTPWGEVEVDGNRVSVRYVGGECDRSARLDVEETDTEVVLTVQVKRGSLSCSDVGVPRTVRARLEAPVGDREVVDGACRLEKYASYLACSD</sequence>
<keyword evidence="1" id="KW-1133">Transmembrane helix</keyword>
<dbReference type="EMBL" id="CP038462">
    <property type="protein sequence ID" value="QCC77080.1"/>
    <property type="molecule type" value="Genomic_DNA"/>
</dbReference>
<gene>
    <name evidence="2" type="ORF">E2C04_07370</name>
</gene>
<protein>
    <recommendedName>
        <fullName evidence="4">DUF4307 domain-containing protein</fullName>
    </recommendedName>
</protein>
<dbReference type="KEGG" id="ndp:E2C04_07370"/>
<evidence type="ECO:0008006" key="4">
    <source>
        <dbReference type="Google" id="ProtNLM"/>
    </source>
</evidence>
<name>A0A4P7UAI1_9ACTN</name>
<evidence type="ECO:0000256" key="1">
    <source>
        <dbReference type="SAM" id="Phobius"/>
    </source>
</evidence>